<evidence type="ECO:0000313" key="7">
    <source>
        <dbReference type="Proteomes" id="UP000663829"/>
    </source>
</evidence>
<feature type="domain" description="Pre-mRNA processing factor 4 (PRP4)-like" evidence="4">
    <location>
        <begin position="89"/>
        <end position="141"/>
    </location>
</feature>
<keyword evidence="2" id="KW-0677">Repeat</keyword>
<evidence type="ECO:0000256" key="1">
    <source>
        <dbReference type="ARBA" id="ARBA00022574"/>
    </source>
</evidence>
<proteinExistence type="predicted"/>
<evidence type="ECO:0000313" key="6">
    <source>
        <dbReference type="EMBL" id="CAF3921448.1"/>
    </source>
</evidence>
<feature type="repeat" description="WD" evidence="3">
    <location>
        <begin position="284"/>
        <end position="306"/>
    </location>
</feature>
<dbReference type="InterPro" id="IPR015943">
    <property type="entry name" value="WD40/YVTN_repeat-like_dom_sf"/>
</dbReference>
<evidence type="ECO:0000256" key="2">
    <source>
        <dbReference type="ARBA" id="ARBA00022737"/>
    </source>
</evidence>
<dbReference type="Proteomes" id="UP000681722">
    <property type="component" value="Unassembled WGS sequence"/>
</dbReference>
<dbReference type="CDD" id="cd00200">
    <property type="entry name" value="WD40"/>
    <property type="match status" value="1"/>
</dbReference>
<dbReference type="InterPro" id="IPR014906">
    <property type="entry name" value="PRP4-like"/>
</dbReference>
<feature type="repeat" description="WD" evidence="3">
    <location>
        <begin position="315"/>
        <end position="349"/>
    </location>
</feature>
<sequence>CLCVKMIEDEVLTLPTKRNIVLDQQERVVNEIANQGRQLNENGSGANISIPTSVVETVEMEDDTVAEDQTALLAEFERRRRARQIHVSTDDVEVKANLRQLAEPICLFGEGPAERRERLRNLISRLTDDEIAQKLRKKEEEEKKEEDAKEEVTWYHQGADELQTARVWIAQYSLPRAKERIQKLKEYVAIPEVFRTAKIQDLYRRLRATSLHCSQLGDNRPLSYCEFSPNDQMLAVSSWSGLCKLWSIPDLRLIRTLRGHSINACSITFHPQATLTQDPLMINLASSSFDGGVKLWNLESDEPIAEIEGHAPFRVSRVKFHPSGRFLASCCYDHSWRLWDLETRDEILHQEGHSRAVHDVCFQCDGSLCATAGMDSYGRVWDLRTGRCIMFMEGHLKPVLTVDFSPNGYHIATGAEDNLCKIWDLRQIKNVYSVAAHQNLVSAVKFQRTEGHYLVTVSYDNTIKLWMHPVWSALKCLTGHEQKIMSADLSTDGKWIATCSYDRTLKIWSPELPN</sequence>
<dbReference type="PANTHER" id="PTHR19846">
    <property type="entry name" value="WD40 REPEAT PROTEIN"/>
    <property type="match status" value="1"/>
</dbReference>
<dbReference type="AlphaFoldDB" id="A0A814TA29"/>
<dbReference type="SUPFAM" id="SSF158230">
    <property type="entry name" value="PRP4-like"/>
    <property type="match status" value="1"/>
</dbReference>
<feature type="repeat" description="WD" evidence="3">
    <location>
        <begin position="392"/>
        <end position="433"/>
    </location>
</feature>
<feature type="repeat" description="WD" evidence="3">
    <location>
        <begin position="477"/>
        <end position="514"/>
    </location>
</feature>
<dbReference type="InterPro" id="IPR019775">
    <property type="entry name" value="WD40_repeat_CS"/>
</dbReference>
<feature type="non-terminal residue" evidence="5">
    <location>
        <position position="1"/>
    </location>
</feature>
<dbReference type="InterPro" id="IPR036322">
    <property type="entry name" value="WD40_repeat_dom_sf"/>
</dbReference>
<protein>
    <recommendedName>
        <fullName evidence="4">Pre-mRNA processing factor 4 (PRP4)-like domain-containing protein</fullName>
    </recommendedName>
</protein>
<dbReference type="PROSITE" id="PS00678">
    <property type="entry name" value="WD_REPEATS_1"/>
    <property type="match status" value="3"/>
</dbReference>
<keyword evidence="1 3" id="KW-0853">WD repeat</keyword>
<dbReference type="InterPro" id="IPR020472">
    <property type="entry name" value="WD40_PAC1"/>
</dbReference>
<dbReference type="FunFam" id="2.130.10.10:FF:001211">
    <property type="entry name" value="CBN-PRP-4 protein"/>
    <property type="match status" value="1"/>
</dbReference>
<dbReference type="Pfam" id="PF00400">
    <property type="entry name" value="WD40"/>
    <property type="match status" value="7"/>
</dbReference>
<gene>
    <name evidence="5" type="ORF">GPM918_LOCUS21530</name>
    <name evidence="6" type="ORF">SRO942_LOCUS21527</name>
</gene>
<evidence type="ECO:0000256" key="3">
    <source>
        <dbReference type="PROSITE-ProRule" id="PRU00221"/>
    </source>
</evidence>
<dbReference type="Proteomes" id="UP000663829">
    <property type="component" value="Unassembled WGS sequence"/>
</dbReference>
<dbReference type="SMART" id="SM00500">
    <property type="entry name" value="SFM"/>
    <property type="match status" value="1"/>
</dbReference>
<dbReference type="PANTHER" id="PTHR19846:SF0">
    <property type="entry name" value="PRE-MRNA PROCESSING FACTOR 4"/>
    <property type="match status" value="1"/>
</dbReference>
<keyword evidence="7" id="KW-1185">Reference proteome</keyword>
<accession>A0A814TA29</accession>
<comment type="caution">
    <text evidence="5">The sequence shown here is derived from an EMBL/GenBank/DDBJ whole genome shotgun (WGS) entry which is preliminary data.</text>
</comment>
<name>A0A814TA29_9BILA</name>
<dbReference type="SMART" id="SM00320">
    <property type="entry name" value="WD40"/>
    <property type="match status" value="7"/>
</dbReference>
<dbReference type="InterPro" id="IPR001680">
    <property type="entry name" value="WD40_rpt"/>
</dbReference>
<dbReference type="Gene3D" id="4.10.280.110">
    <property type="entry name" value="Pre-mRNA processing factor 4 domain"/>
    <property type="match status" value="1"/>
</dbReference>
<dbReference type="FunFam" id="2.130.10.10:FF:000443">
    <property type="entry name" value="U4/U6 small nuclear ribonucleoprotein Prp4"/>
    <property type="match status" value="1"/>
</dbReference>
<dbReference type="OrthoDB" id="540662at2759"/>
<dbReference type="InterPro" id="IPR036285">
    <property type="entry name" value="PRP4-like_sf"/>
</dbReference>
<dbReference type="PRINTS" id="PR00320">
    <property type="entry name" value="GPROTEINBRPT"/>
</dbReference>
<dbReference type="SUPFAM" id="SSF50978">
    <property type="entry name" value="WD40 repeat-like"/>
    <property type="match status" value="1"/>
</dbReference>
<evidence type="ECO:0000259" key="4">
    <source>
        <dbReference type="SMART" id="SM00500"/>
    </source>
</evidence>
<dbReference type="GO" id="GO:0000398">
    <property type="term" value="P:mRNA splicing, via spliceosome"/>
    <property type="evidence" value="ECO:0007669"/>
    <property type="project" value="TreeGrafter"/>
</dbReference>
<dbReference type="PROSITE" id="PS50082">
    <property type="entry name" value="WD_REPEATS_2"/>
    <property type="match status" value="6"/>
</dbReference>
<dbReference type="Pfam" id="PF08799">
    <property type="entry name" value="PRP4"/>
    <property type="match status" value="1"/>
</dbReference>
<dbReference type="Gene3D" id="2.130.10.10">
    <property type="entry name" value="YVTN repeat-like/Quinoprotein amine dehydrogenase"/>
    <property type="match status" value="2"/>
</dbReference>
<feature type="repeat" description="WD" evidence="3">
    <location>
        <begin position="350"/>
        <end position="391"/>
    </location>
</feature>
<dbReference type="EMBL" id="CAJOBC010007105">
    <property type="protein sequence ID" value="CAF3921448.1"/>
    <property type="molecule type" value="Genomic_DNA"/>
</dbReference>
<evidence type="ECO:0000313" key="5">
    <source>
        <dbReference type="EMBL" id="CAF1158032.1"/>
    </source>
</evidence>
<organism evidence="5 7">
    <name type="scientific">Didymodactylos carnosus</name>
    <dbReference type="NCBI Taxonomy" id="1234261"/>
    <lineage>
        <taxon>Eukaryota</taxon>
        <taxon>Metazoa</taxon>
        <taxon>Spiralia</taxon>
        <taxon>Gnathifera</taxon>
        <taxon>Rotifera</taxon>
        <taxon>Eurotatoria</taxon>
        <taxon>Bdelloidea</taxon>
        <taxon>Philodinida</taxon>
        <taxon>Philodinidae</taxon>
        <taxon>Didymodactylos</taxon>
    </lineage>
</organism>
<dbReference type="EMBL" id="CAJNOQ010007106">
    <property type="protein sequence ID" value="CAF1158032.1"/>
    <property type="molecule type" value="Genomic_DNA"/>
</dbReference>
<dbReference type="PROSITE" id="PS50294">
    <property type="entry name" value="WD_REPEATS_REGION"/>
    <property type="match status" value="4"/>
</dbReference>
<dbReference type="GO" id="GO:0046540">
    <property type="term" value="C:U4/U6 x U5 tri-snRNP complex"/>
    <property type="evidence" value="ECO:0007669"/>
    <property type="project" value="TreeGrafter"/>
</dbReference>
<feature type="repeat" description="WD" evidence="3">
    <location>
        <begin position="434"/>
        <end position="466"/>
    </location>
</feature>
<dbReference type="GO" id="GO:0017070">
    <property type="term" value="F:U6 snRNA binding"/>
    <property type="evidence" value="ECO:0007669"/>
    <property type="project" value="TreeGrafter"/>
</dbReference>
<dbReference type="GO" id="GO:0030621">
    <property type="term" value="F:U4 snRNA binding"/>
    <property type="evidence" value="ECO:0007669"/>
    <property type="project" value="TreeGrafter"/>
</dbReference>
<reference evidence="5" key="1">
    <citation type="submission" date="2021-02" db="EMBL/GenBank/DDBJ databases">
        <authorList>
            <person name="Nowell W R."/>
        </authorList>
    </citation>
    <scope>NUCLEOTIDE SEQUENCE</scope>
</reference>